<dbReference type="AlphaFoldDB" id="A0A562NBN8"/>
<keyword evidence="2 7" id="KW-0813">Transport</keyword>
<proteinExistence type="inferred from homology"/>
<evidence type="ECO:0000259" key="8">
    <source>
        <dbReference type="PROSITE" id="PS50928"/>
    </source>
</evidence>
<accession>A0A562NBN8</accession>
<dbReference type="InterPro" id="IPR050366">
    <property type="entry name" value="BP-dependent_transpt_permease"/>
</dbReference>
<dbReference type="InterPro" id="IPR000515">
    <property type="entry name" value="MetI-like"/>
</dbReference>
<keyword evidence="4 7" id="KW-0812">Transmembrane</keyword>
<dbReference type="GO" id="GO:0005886">
    <property type="term" value="C:plasma membrane"/>
    <property type="evidence" value="ECO:0007669"/>
    <property type="project" value="UniProtKB-SubCell"/>
</dbReference>
<evidence type="ECO:0000256" key="7">
    <source>
        <dbReference type="RuleBase" id="RU363032"/>
    </source>
</evidence>
<organism evidence="9 10">
    <name type="scientific">Mesorhizobium tianshanense</name>
    <dbReference type="NCBI Taxonomy" id="39844"/>
    <lineage>
        <taxon>Bacteria</taxon>
        <taxon>Pseudomonadati</taxon>
        <taxon>Pseudomonadota</taxon>
        <taxon>Alphaproteobacteria</taxon>
        <taxon>Hyphomicrobiales</taxon>
        <taxon>Phyllobacteriaceae</taxon>
        <taxon>Mesorhizobium</taxon>
    </lineage>
</organism>
<dbReference type="RefSeq" id="WP_145721073.1">
    <property type="nucleotide sequence ID" value="NZ_BSPF01000004.1"/>
</dbReference>
<feature type="transmembrane region" description="Helical" evidence="7">
    <location>
        <begin position="25"/>
        <end position="52"/>
    </location>
</feature>
<evidence type="ECO:0000256" key="4">
    <source>
        <dbReference type="ARBA" id="ARBA00022692"/>
    </source>
</evidence>
<protein>
    <submittedName>
        <fullName evidence="9">Peptide/nickel transport system permease protein</fullName>
    </submittedName>
</protein>
<evidence type="ECO:0000256" key="5">
    <source>
        <dbReference type="ARBA" id="ARBA00022989"/>
    </source>
</evidence>
<dbReference type="Pfam" id="PF00528">
    <property type="entry name" value="BPD_transp_1"/>
    <property type="match status" value="1"/>
</dbReference>
<keyword evidence="5 7" id="KW-1133">Transmembrane helix</keyword>
<evidence type="ECO:0000313" key="10">
    <source>
        <dbReference type="Proteomes" id="UP000317122"/>
    </source>
</evidence>
<feature type="domain" description="ABC transmembrane type-1" evidence="8">
    <location>
        <begin position="92"/>
        <end position="281"/>
    </location>
</feature>
<comment type="similarity">
    <text evidence="7">Belongs to the binding-protein-dependent transport system permease family.</text>
</comment>
<comment type="subcellular location">
    <subcellularLocation>
        <location evidence="1 7">Cell membrane</location>
        <topology evidence="1 7">Multi-pass membrane protein</topology>
    </subcellularLocation>
</comment>
<sequence>MSNQAVVSSITPTAKAPRNFRIPSVLISSAMGFLLIAALCAVFANVLAPYGYNDQNLLYRLKPPSFLGGPQGHYLGTDELGRDVFSRLVFSLRFSLIIAIAGTLIGAGFGTLLGFLAAHFRGVCDEALSALIDFQAAIPFMIFALAALAFFGNSILLFVTLLGLYGWEVYARLVRGLVLSAKELGYVEALRNLGFHPVRIYGMHVLPNIAGSLLVQITLNLPGIIILESGLSFLGLGIQPPLTSLGLMIGNGREFMTTAWWTAVAPGLVIFLTALSVTLVGDWLRDRLDASTST</sequence>
<keyword evidence="10" id="KW-1185">Reference proteome</keyword>
<keyword evidence="3" id="KW-1003">Cell membrane</keyword>
<feature type="transmembrane region" description="Helical" evidence="7">
    <location>
        <begin position="213"/>
        <end position="238"/>
    </location>
</feature>
<dbReference type="InterPro" id="IPR025966">
    <property type="entry name" value="OppC_N"/>
</dbReference>
<evidence type="ECO:0000256" key="2">
    <source>
        <dbReference type="ARBA" id="ARBA00022448"/>
    </source>
</evidence>
<gene>
    <name evidence="9" type="ORF">IQ26_05129</name>
</gene>
<evidence type="ECO:0000256" key="3">
    <source>
        <dbReference type="ARBA" id="ARBA00022475"/>
    </source>
</evidence>
<dbReference type="PROSITE" id="PS50928">
    <property type="entry name" value="ABC_TM1"/>
    <property type="match status" value="1"/>
</dbReference>
<dbReference type="Gene3D" id="1.10.3720.10">
    <property type="entry name" value="MetI-like"/>
    <property type="match status" value="1"/>
</dbReference>
<evidence type="ECO:0000256" key="6">
    <source>
        <dbReference type="ARBA" id="ARBA00023136"/>
    </source>
</evidence>
<feature type="transmembrane region" description="Helical" evidence="7">
    <location>
        <begin position="140"/>
        <end position="165"/>
    </location>
</feature>
<dbReference type="OrthoDB" id="9766870at2"/>
<dbReference type="Pfam" id="PF12911">
    <property type="entry name" value="OppC_N"/>
    <property type="match status" value="1"/>
</dbReference>
<comment type="caution">
    <text evidence="9">The sequence shown here is derived from an EMBL/GenBank/DDBJ whole genome shotgun (WGS) entry which is preliminary data.</text>
</comment>
<dbReference type="GO" id="GO:0055085">
    <property type="term" value="P:transmembrane transport"/>
    <property type="evidence" value="ECO:0007669"/>
    <property type="project" value="InterPro"/>
</dbReference>
<dbReference type="EMBL" id="VLKT01000036">
    <property type="protein sequence ID" value="TWI29547.1"/>
    <property type="molecule type" value="Genomic_DNA"/>
</dbReference>
<feature type="transmembrane region" description="Helical" evidence="7">
    <location>
        <begin position="96"/>
        <end position="120"/>
    </location>
</feature>
<keyword evidence="6 7" id="KW-0472">Membrane</keyword>
<feature type="transmembrane region" description="Helical" evidence="7">
    <location>
        <begin position="258"/>
        <end position="280"/>
    </location>
</feature>
<reference evidence="9 10" key="1">
    <citation type="journal article" date="2015" name="Stand. Genomic Sci.">
        <title>Genomic Encyclopedia of Bacterial and Archaeal Type Strains, Phase III: the genomes of soil and plant-associated and newly described type strains.</title>
        <authorList>
            <person name="Whitman W.B."/>
            <person name="Woyke T."/>
            <person name="Klenk H.P."/>
            <person name="Zhou Y."/>
            <person name="Lilburn T.G."/>
            <person name="Beck B.J."/>
            <person name="De Vos P."/>
            <person name="Vandamme P."/>
            <person name="Eisen J.A."/>
            <person name="Garrity G."/>
            <person name="Hugenholtz P."/>
            <person name="Kyrpides N.C."/>
        </authorList>
    </citation>
    <scope>NUCLEOTIDE SEQUENCE [LARGE SCALE GENOMIC DNA]</scope>
    <source>
        <strain evidence="9 10">CGMCC 1.2546</strain>
    </source>
</reference>
<dbReference type="PANTHER" id="PTHR43386">
    <property type="entry name" value="OLIGOPEPTIDE TRANSPORT SYSTEM PERMEASE PROTEIN APPC"/>
    <property type="match status" value="1"/>
</dbReference>
<dbReference type="SUPFAM" id="SSF161098">
    <property type="entry name" value="MetI-like"/>
    <property type="match status" value="1"/>
</dbReference>
<dbReference type="Proteomes" id="UP000317122">
    <property type="component" value="Unassembled WGS sequence"/>
</dbReference>
<name>A0A562NBN8_9HYPH</name>
<dbReference type="InterPro" id="IPR035906">
    <property type="entry name" value="MetI-like_sf"/>
</dbReference>
<evidence type="ECO:0000313" key="9">
    <source>
        <dbReference type="EMBL" id="TWI29547.1"/>
    </source>
</evidence>
<dbReference type="CDD" id="cd06261">
    <property type="entry name" value="TM_PBP2"/>
    <property type="match status" value="1"/>
</dbReference>
<evidence type="ECO:0000256" key="1">
    <source>
        <dbReference type="ARBA" id="ARBA00004651"/>
    </source>
</evidence>
<dbReference type="PANTHER" id="PTHR43386:SF25">
    <property type="entry name" value="PEPTIDE ABC TRANSPORTER PERMEASE PROTEIN"/>
    <property type="match status" value="1"/>
</dbReference>